<sequence length="175" mass="20104">MKIITNNTIPEFKVTDTKKQVSKEVSDNSNKYTARYRKLDSFPLKKYHQNLFKCQESSSSEFSQQLRSRRSKRLSETTTSKNESILQLNGYLRSASSCCVIQMFGFFVKRFKKSKNTLEKGLGRNSQTAQQNGKKPQMEDSNIVPCNISCNLHEIFPFFDEAADANRDTFSLLSV</sequence>
<protein>
    <submittedName>
        <fullName evidence="1">Uncharacterized protein</fullName>
    </submittedName>
</protein>
<keyword evidence="2" id="KW-1185">Reference proteome</keyword>
<dbReference type="Gramene" id="EME31794">
    <property type="protein sequence ID" value="EME31794"/>
    <property type="gene ID" value="Gasu_08730"/>
</dbReference>
<name>M2Y7I9_GALSU</name>
<gene>
    <name evidence="1" type="ORF">Gasu_08730</name>
</gene>
<dbReference type="Proteomes" id="UP000030680">
    <property type="component" value="Unassembled WGS sequence"/>
</dbReference>
<dbReference type="GeneID" id="17090416"/>
<dbReference type="KEGG" id="gsl:Gasu_08730"/>
<organism evidence="1 2">
    <name type="scientific">Galdieria sulphuraria</name>
    <name type="common">Red alga</name>
    <dbReference type="NCBI Taxonomy" id="130081"/>
    <lineage>
        <taxon>Eukaryota</taxon>
        <taxon>Rhodophyta</taxon>
        <taxon>Bangiophyceae</taxon>
        <taxon>Galdieriales</taxon>
        <taxon>Galdieriaceae</taxon>
        <taxon>Galdieria</taxon>
    </lineage>
</organism>
<proteinExistence type="predicted"/>
<reference evidence="2" key="1">
    <citation type="journal article" date="2013" name="Science">
        <title>Gene transfer from bacteria and archaea facilitated evolution of an extremophilic eukaryote.</title>
        <authorList>
            <person name="Schonknecht G."/>
            <person name="Chen W.H."/>
            <person name="Ternes C.M."/>
            <person name="Barbier G.G."/>
            <person name="Shrestha R.P."/>
            <person name="Stanke M."/>
            <person name="Brautigam A."/>
            <person name="Baker B.J."/>
            <person name="Banfield J.F."/>
            <person name="Garavito R.M."/>
            <person name="Carr K."/>
            <person name="Wilkerson C."/>
            <person name="Rensing S.A."/>
            <person name="Gagneul D."/>
            <person name="Dickenson N.E."/>
            <person name="Oesterhelt C."/>
            <person name="Lercher M.J."/>
            <person name="Weber A.P."/>
        </authorList>
    </citation>
    <scope>NUCLEOTIDE SEQUENCE [LARGE SCALE GENOMIC DNA]</scope>
    <source>
        <strain evidence="2">074W</strain>
    </source>
</reference>
<accession>M2Y7I9</accession>
<dbReference type="EMBL" id="KB454489">
    <property type="protein sequence ID" value="EME31794.1"/>
    <property type="molecule type" value="Genomic_DNA"/>
</dbReference>
<dbReference type="AlphaFoldDB" id="M2Y7I9"/>
<evidence type="ECO:0000313" key="1">
    <source>
        <dbReference type="EMBL" id="EME31794.1"/>
    </source>
</evidence>
<dbReference type="RefSeq" id="XP_005708314.1">
    <property type="nucleotide sequence ID" value="XM_005708257.1"/>
</dbReference>
<evidence type="ECO:0000313" key="2">
    <source>
        <dbReference type="Proteomes" id="UP000030680"/>
    </source>
</evidence>